<dbReference type="OrthoDB" id="9790005at2"/>
<accession>A0A398DM81</accession>
<dbReference type="Gene3D" id="3.90.550.10">
    <property type="entry name" value="Spore Coat Polysaccharide Biosynthesis Protein SpsA, Chain A"/>
    <property type="match status" value="1"/>
</dbReference>
<organism evidence="1 2">
    <name type="scientific">Candidatus Cryosericum septentrionale</name>
    <dbReference type="NCBI Taxonomy" id="2290913"/>
    <lineage>
        <taxon>Bacteria</taxon>
        <taxon>Pseudomonadati</taxon>
        <taxon>Caldisericota/Cryosericota group</taxon>
        <taxon>Candidatus Cryosericota</taxon>
        <taxon>Candidatus Cryosericia</taxon>
        <taxon>Candidatus Cryosericales</taxon>
        <taxon>Candidatus Cryosericaceae</taxon>
        <taxon>Candidatus Cryosericum</taxon>
    </lineage>
</organism>
<keyword evidence="2" id="KW-1185">Reference proteome</keyword>
<dbReference type="Pfam" id="PF13641">
    <property type="entry name" value="Glyco_tranf_2_3"/>
    <property type="match status" value="1"/>
</dbReference>
<comment type="caution">
    <text evidence="1">The sequence shown here is derived from an EMBL/GenBank/DDBJ whole genome shotgun (WGS) entry which is preliminary data.</text>
</comment>
<dbReference type="AlphaFoldDB" id="A0A398DM81"/>
<dbReference type="GO" id="GO:0044010">
    <property type="term" value="P:single-species biofilm formation"/>
    <property type="evidence" value="ECO:0007669"/>
    <property type="project" value="TreeGrafter"/>
</dbReference>
<keyword evidence="1" id="KW-0808">Transferase</keyword>
<dbReference type="Proteomes" id="UP000266113">
    <property type="component" value="Unassembled WGS sequence"/>
</dbReference>
<dbReference type="GO" id="GO:0016740">
    <property type="term" value="F:transferase activity"/>
    <property type="evidence" value="ECO:0007669"/>
    <property type="project" value="UniProtKB-KW"/>
</dbReference>
<reference evidence="1 2" key="1">
    <citation type="submission" date="2018-09" db="EMBL/GenBank/DDBJ databases">
        <title>Discovery and Ecogenomic Context for Candidatus Cryosericales, a Global Caldiserica Order Active in Thawing Permafrost.</title>
        <authorList>
            <person name="Martinez M.A."/>
            <person name="Woodcroft B.J."/>
            <person name="Ignacio Espinoza J.C."/>
            <person name="Zayed A."/>
            <person name="Singleton C.M."/>
            <person name="Boyd J."/>
            <person name="Li Y.-F."/>
            <person name="Purvine S."/>
            <person name="Maughan H."/>
            <person name="Hodgkins S.B."/>
            <person name="Anderson D."/>
            <person name="Sederholm M."/>
            <person name="Temperton B."/>
            <person name="Saleska S.R."/>
            <person name="Tyson G.W."/>
            <person name="Rich V.I."/>
        </authorList>
    </citation>
    <scope>NUCLEOTIDE SEQUENCE [LARGE SCALE GENOMIC DNA]</scope>
    <source>
        <strain evidence="1 2">SMC1</strain>
    </source>
</reference>
<dbReference type="InterPro" id="IPR050834">
    <property type="entry name" value="Glycosyltransf_2"/>
</dbReference>
<dbReference type="InterPro" id="IPR029044">
    <property type="entry name" value="Nucleotide-diphossugar_trans"/>
</dbReference>
<evidence type="ECO:0000313" key="2">
    <source>
        <dbReference type="Proteomes" id="UP000266113"/>
    </source>
</evidence>
<protein>
    <submittedName>
        <fullName evidence="1">Glycosyltransferase family 2 protein</fullName>
    </submittedName>
</protein>
<dbReference type="EMBL" id="QXIY01000040">
    <property type="protein sequence ID" value="RIE16030.1"/>
    <property type="molecule type" value="Genomic_DNA"/>
</dbReference>
<evidence type="ECO:0000313" key="1">
    <source>
        <dbReference type="EMBL" id="RIE16030.1"/>
    </source>
</evidence>
<proteinExistence type="predicted"/>
<dbReference type="PANTHER" id="PTHR43685">
    <property type="entry name" value="GLYCOSYLTRANSFERASE"/>
    <property type="match status" value="1"/>
</dbReference>
<dbReference type="PANTHER" id="PTHR43685:SF13">
    <property type="entry name" value="O ANTIGEN BIOSYNTHESIS RHAMNOSYLTRANSFERASE RFBN"/>
    <property type="match status" value="1"/>
</dbReference>
<sequence>MAKPASGRCLDLSPTGLVPQRGYCMSMRVALVILTLNAAASGSSVVEAVRSQRLQPYVWLVLDSGSSDGTIEVFRKAGADVVAIDRNRFDHGATRQMAIDRLDGVNIVVFMTQDAVLADPDALGTLVACLDDPKVGVAYGRQMPRPGAGAIERHARLFNYPDAGAVHMMDDSARLGIKAAFCSNSFAAWRRSALLAVGGFPSPSILGEDMLTAARLLQAGYGVAYCAEARVVHSHALTVGGEAKRYFDTGVMHADNGWLLQAFGSAGGEGFRFVRSEVHYLATHGAALRIPEALVRNMVKLAAYRLGRTYRLLPRNWCRRMSMSPGYWDRVGGDHATP</sequence>
<dbReference type="SUPFAM" id="SSF53448">
    <property type="entry name" value="Nucleotide-diphospho-sugar transferases"/>
    <property type="match status" value="1"/>
</dbReference>
<name>A0A398DM81_9BACT</name>
<gene>
    <name evidence="1" type="ORF">SMC1_08945</name>
</gene>